<keyword evidence="2" id="KW-1185">Reference proteome</keyword>
<dbReference type="AlphaFoldDB" id="A0A2U1M822"/>
<sequence length="94" mass="10394">MDELILTNSSSKQTDLHIKSFHLFALLLSIGHPVTPLDLSAFSHDASPQFVEFMCSVANSPIEMTSDGLVTVSCDVFVALKRFLNNSRRNVKIV</sequence>
<protein>
    <submittedName>
        <fullName evidence="1">Protein kinase, catalytic domain-containing protein</fullName>
    </submittedName>
</protein>
<dbReference type="EMBL" id="PKPP01006171">
    <property type="protein sequence ID" value="PWA57399.1"/>
    <property type="molecule type" value="Genomic_DNA"/>
</dbReference>
<proteinExistence type="predicted"/>
<accession>A0A2U1M822</accession>
<organism evidence="1 2">
    <name type="scientific">Artemisia annua</name>
    <name type="common">Sweet wormwood</name>
    <dbReference type="NCBI Taxonomy" id="35608"/>
    <lineage>
        <taxon>Eukaryota</taxon>
        <taxon>Viridiplantae</taxon>
        <taxon>Streptophyta</taxon>
        <taxon>Embryophyta</taxon>
        <taxon>Tracheophyta</taxon>
        <taxon>Spermatophyta</taxon>
        <taxon>Magnoliopsida</taxon>
        <taxon>eudicotyledons</taxon>
        <taxon>Gunneridae</taxon>
        <taxon>Pentapetalae</taxon>
        <taxon>asterids</taxon>
        <taxon>campanulids</taxon>
        <taxon>Asterales</taxon>
        <taxon>Asteraceae</taxon>
        <taxon>Asteroideae</taxon>
        <taxon>Anthemideae</taxon>
        <taxon>Artemisiinae</taxon>
        <taxon>Artemisia</taxon>
    </lineage>
</organism>
<evidence type="ECO:0000313" key="1">
    <source>
        <dbReference type="EMBL" id="PWA57399.1"/>
    </source>
</evidence>
<gene>
    <name evidence="1" type="ORF">CTI12_AA408760</name>
</gene>
<keyword evidence="1" id="KW-0808">Transferase</keyword>
<dbReference type="GO" id="GO:0016301">
    <property type="term" value="F:kinase activity"/>
    <property type="evidence" value="ECO:0007669"/>
    <property type="project" value="UniProtKB-KW"/>
</dbReference>
<name>A0A2U1M822_ARTAN</name>
<reference evidence="1 2" key="1">
    <citation type="journal article" date="2018" name="Mol. Plant">
        <title>The genome of Artemisia annua provides insight into the evolution of Asteraceae family and artemisinin biosynthesis.</title>
        <authorList>
            <person name="Shen Q."/>
            <person name="Zhang L."/>
            <person name="Liao Z."/>
            <person name="Wang S."/>
            <person name="Yan T."/>
            <person name="Shi P."/>
            <person name="Liu M."/>
            <person name="Fu X."/>
            <person name="Pan Q."/>
            <person name="Wang Y."/>
            <person name="Lv Z."/>
            <person name="Lu X."/>
            <person name="Zhang F."/>
            <person name="Jiang W."/>
            <person name="Ma Y."/>
            <person name="Chen M."/>
            <person name="Hao X."/>
            <person name="Li L."/>
            <person name="Tang Y."/>
            <person name="Lv G."/>
            <person name="Zhou Y."/>
            <person name="Sun X."/>
            <person name="Brodelius P.E."/>
            <person name="Rose J.K.C."/>
            <person name="Tang K."/>
        </authorList>
    </citation>
    <scope>NUCLEOTIDE SEQUENCE [LARGE SCALE GENOMIC DNA]</scope>
    <source>
        <strain evidence="2">cv. Huhao1</strain>
        <tissue evidence="1">Leaf</tissue>
    </source>
</reference>
<evidence type="ECO:0000313" key="2">
    <source>
        <dbReference type="Proteomes" id="UP000245207"/>
    </source>
</evidence>
<comment type="caution">
    <text evidence="1">The sequence shown here is derived from an EMBL/GenBank/DDBJ whole genome shotgun (WGS) entry which is preliminary data.</text>
</comment>
<dbReference type="Proteomes" id="UP000245207">
    <property type="component" value="Unassembled WGS sequence"/>
</dbReference>
<keyword evidence="1" id="KW-0418">Kinase</keyword>
<dbReference type="STRING" id="35608.A0A2U1M822"/>